<evidence type="ECO:0000313" key="2">
    <source>
        <dbReference type="EMBL" id="HIW98917.1"/>
    </source>
</evidence>
<evidence type="ECO:0000256" key="1">
    <source>
        <dbReference type="SAM" id="MobiDB-lite"/>
    </source>
</evidence>
<name>A0A9D1URF3_9MICC</name>
<evidence type="ECO:0008006" key="4">
    <source>
        <dbReference type="Google" id="ProtNLM"/>
    </source>
</evidence>
<reference evidence="2" key="2">
    <citation type="submission" date="2021-04" db="EMBL/GenBank/DDBJ databases">
        <authorList>
            <person name="Gilroy R."/>
        </authorList>
    </citation>
    <scope>NUCLEOTIDE SEQUENCE</scope>
    <source>
        <strain evidence="2">ChiHejej3B27-3195</strain>
    </source>
</reference>
<feature type="non-terminal residue" evidence="2">
    <location>
        <position position="1"/>
    </location>
</feature>
<comment type="caution">
    <text evidence="2">The sequence shown here is derived from an EMBL/GenBank/DDBJ whole genome shotgun (WGS) entry which is preliminary data.</text>
</comment>
<proteinExistence type="predicted"/>
<feature type="region of interest" description="Disordered" evidence="1">
    <location>
        <begin position="1"/>
        <end position="24"/>
    </location>
</feature>
<protein>
    <recommendedName>
        <fullName evidence="4">Phage portal protein</fullName>
    </recommendedName>
</protein>
<reference evidence="2" key="1">
    <citation type="journal article" date="2021" name="PeerJ">
        <title>Extensive microbial diversity within the chicken gut microbiome revealed by metagenomics and culture.</title>
        <authorList>
            <person name="Gilroy R."/>
            <person name="Ravi A."/>
            <person name="Getino M."/>
            <person name="Pursley I."/>
            <person name="Horton D.L."/>
            <person name="Alikhan N.F."/>
            <person name="Baker D."/>
            <person name="Gharbi K."/>
            <person name="Hall N."/>
            <person name="Watson M."/>
            <person name="Adriaenssens E.M."/>
            <person name="Foster-Nyarko E."/>
            <person name="Jarju S."/>
            <person name="Secka A."/>
            <person name="Antonio M."/>
            <person name="Oren A."/>
            <person name="Chaudhuri R.R."/>
            <person name="La Ragione R."/>
            <person name="Hildebrand F."/>
            <person name="Pallen M.J."/>
        </authorList>
    </citation>
    <scope>NUCLEOTIDE SEQUENCE</scope>
    <source>
        <strain evidence="2">ChiHejej3B27-3195</strain>
    </source>
</reference>
<feature type="region of interest" description="Disordered" evidence="1">
    <location>
        <begin position="201"/>
        <end position="227"/>
    </location>
</feature>
<dbReference type="EMBL" id="DXGD01000079">
    <property type="protein sequence ID" value="HIW98917.1"/>
    <property type="molecule type" value="Genomic_DNA"/>
</dbReference>
<gene>
    <name evidence="2" type="ORF">H9871_02110</name>
</gene>
<accession>A0A9D1URF3</accession>
<evidence type="ECO:0000313" key="3">
    <source>
        <dbReference type="Proteomes" id="UP000824151"/>
    </source>
</evidence>
<sequence>ATMQAFKQRAIKEDKEVMPDEDPDTGEPIDYDAIFTADPGAIWRVPRTAEIWESGNLDLTPIWTGLDRAIQILSAVTFTPLAMFQQDGANQSAAGATFARESRTFKVEDRQPRLAVALERALAMIFRLRDADDSRADAANLSVVWKPAERYSLAEKSDAMTKLTALPWEARMVDVMQYSAADVERMKRQRLDDMTSEMMASFDQQNPDGLPVGAPAAAGTEGTEEADKSLNTRAVALGALIRAGVLPKSAAEQTGFQNLNFWDNARPITIRDHGE</sequence>
<organism evidence="2 3">
    <name type="scientific">Candidatus Nesterenkonia stercoripullorum</name>
    <dbReference type="NCBI Taxonomy" id="2838701"/>
    <lineage>
        <taxon>Bacteria</taxon>
        <taxon>Bacillati</taxon>
        <taxon>Actinomycetota</taxon>
        <taxon>Actinomycetes</taxon>
        <taxon>Micrococcales</taxon>
        <taxon>Micrococcaceae</taxon>
        <taxon>Nesterenkonia</taxon>
    </lineage>
</organism>
<dbReference type="AlphaFoldDB" id="A0A9D1URF3"/>
<dbReference type="Proteomes" id="UP000824151">
    <property type="component" value="Unassembled WGS sequence"/>
</dbReference>